<dbReference type="InterPro" id="IPR051317">
    <property type="entry name" value="Gfo/Idh/MocA_oxidoreduct"/>
</dbReference>
<dbReference type="SUPFAM" id="SSF55347">
    <property type="entry name" value="Glyceraldehyde-3-phosphate dehydrogenase-like, C-terminal domain"/>
    <property type="match status" value="1"/>
</dbReference>
<feature type="domain" description="Gfo/Idh/MocA-like oxidoreductase N-terminal" evidence="1">
    <location>
        <begin position="4"/>
        <end position="135"/>
    </location>
</feature>
<reference evidence="3 4" key="1">
    <citation type="submission" date="2023-01" db="EMBL/GenBank/DDBJ databases">
        <title>Analysis of 21 Apiospora genomes using comparative genomics revels a genus with tremendous synthesis potential of carbohydrate active enzymes and secondary metabolites.</title>
        <authorList>
            <person name="Sorensen T."/>
        </authorList>
    </citation>
    <scope>NUCLEOTIDE SEQUENCE [LARGE SCALE GENOMIC DNA]</scope>
    <source>
        <strain evidence="3 4">CBS 83171</strain>
    </source>
</reference>
<feature type="domain" description="Gal80p-like C-terminal" evidence="2">
    <location>
        <begin position="142"/>
        <end position="294"/>
    </location>
</feature>
<dbReference type="SUPFAM" id="SSF51735">
    <property type="entry name" value="NAD(P)-binding Rossmann-fold domains"/>
    <property type="match status" value="1"/>
</dbReference>
<evidence type="ECO:0000313" key="3">
    <source>
        <dbReference type="EMBL" id="KAK8059734.1"/>
    </source>
</evidence>
<proteinExistence type="predicted"/>
<protein>
    <submittedName>
        <fullName evidence="3">Oxidoreductase family protein</fullName>
    </submittedName>
</protein>
<evidence type="ECO:0000313" key="4">
    <source>
        <dbReference type="Proteomes" id="UP001446871"/>
    </source>
</evidence>
<dbReference type="Pfam" id="PF22685">
    <property type="entry name" value="Gal80p_C-like"/>
    <property type="match status" value="1"/>
</dbReference>
<sequence length="384" mass="41884">MPPIKVALIGLSANAATSWAAKAHLPYLLSVEGRAKYTIVALCNTTTTAAERAIAHFGLDPATTKAYGDPAALAADPDIELVVVSTRVDQHYSTVLPSLAVRKDAFVEWPLAENSQRAAELARVAAEKGSRTVVGLQAWFAPSIVALRELFAGGRRIGKVLSSEVRAAGGTLDRATLSPFLEYFADRDIGGNAFTIGLGHLFDYVQFVLGDVHDMQSRLQLQRPDVKIKDPASGAILGALKSNVPDLIHMTGTLPESDYVTNDATLHIRYRRGQPFKGEPPMVWAINGENGEIRFIARGGPTVNVTSKENAPVIEVHDFTTDEVEQINYNHGPRLDIELPARNVGSVYEAFAARGEIKYAGFDHAVKRHLQLDRMLLNYDESRF</sequence>
<dbReference type="Gene3D" id="3.30.360.10">
    <property type="entry name" value="Dihydrodipicolinate Reductase, domain 2"/>
    <property type="match status" value="1"/>
</dbReference>
<dbReference type="PANTHER" id="PTHR43708:SF1">
    <property type="entry name" value="GALACTOSE_LACTOSE METABOLISM REGULATORY PROTEIN GAL80"/>
    <property type="match status" value="1"/>
</dbReference>
<accession>A0ABR1UPI3</accession>
<evidence type="ECO:0000259" key="1">
    <source>
        <dbReference type="Pfam" id="PF01408"/>
    </source>
</evidence>
<organism evidence="3 4">
    <name type="scientific">Apiospora saccharicola</name>
    <dbReference type="NCBI Taxonomy" id="335842"/>
    <lineage>
        <taxon>Eukaryota</taxon>
        <taxon>Fungi</taxon>
        <taxon>Dikarya</taxon>
        <taxon>Ascomycota</taxon>
        <taxon>Pezizomycotina</taxon>
        <taxon>Sordariomycetes</taxon>
        <taxon>Xylariomycetidae</taxon>
        <taxon>Amphisphaeriales</taxon>
        <taxon>Apiosporaceae</taxon>
        <taxon>Apiospora</taxon>
    </lineage>
</organism>
<gene>
    <name evidence="3" type="ORF">PG996_009664</name>
</gene>
<name>A0ABR1UPI3_9PEZI</name>
<dbReference type="InterPro" id="IPR036291">
    <property type="entry name" value="NAD(P)-bd_dom_sf"/>
</dbReference>
<dbReference type="PANTHER" id="PTHR43708">
    <property type="entry name" value="CONSERVED EXPRESSED OXIDOREDUCTASE (EUROFUNG)"/>
    <property type="match status" value="1"/>
</dbReference>
<evidence type="ECO:0000259" key="2">
    <source>
        <dbReference type="Pfam" id="PF22685"/>
    </source>
</evidence>
<dbReference type="InterPro" id="IPR055080">
    <property type="entry name" value="Gal80p-like_C"/>
</dbReference>
<dbReference type="Gene3D" id="3.40.50.720">
    <property type="entry name" value="NAD(P)-binding Rossmann-like Domain"/>
    <property type="match status" value="1"/>
</dbReference>
<dbReference type="InterPro" id="IPR000683">
    <property type="entry name" value="Gfo/Idh/MocA-like_OxRdtase_N"/>
</dbReference>
<comment type="caution">
    <text evidence="3">The sequence shown here is derived from an EMBL/GenBank/DDBJ whole genome shotgun (WGS) entry which is preliminary data.</text>
</comment>
<dbReference type="EMBL" id="JAQQWM010000006">
    <property type="protein sequence ID" value="KAK8059734.1"/>
    <property type="molecule type" value="Genomic_DNA"/>
</dbReference>
<keyword evidence="4" id="KW-1185">Reference proteome</keyword>
<dbReference type="Proteomes" id="UP001446871">
    <property type="component" value="Unassembled WGS sequence"/>
</dbReference>
<dbReference type="Pfam" id="PF01408">
    <property type="entry name" value="GFO_IDH_MocA"/>
    <property type="match status" value="1"/>
</dbReference>